<evidence type="ECO:0000256" key="1">
    <source>
        <dbReference type="ARBA" id="ARBA00009846"/>
    </source>
</evidence>
<protein>
    <recommendedName>
        <fullName evidence="5">Ycf20-like protein</fullName>
    </recommendedName>
</protein>
<dbReference type="PANTHER" id="PTHR33787">
    <property type="match status" value="1"/>
</dbReference>
<evidence type="ECO:0000313" key="4">
    <source>
        <dbReference type="Proteomes" id="UP001151287"/>
    </source>
</evidence>
<keyword evidence="2" id="KW-1133">Transmembrane helix</keyword>
<feature type="transmembrane region" description="Helical" evidence="2">
    <location>
        <begin position="110"/>
        <end position="131"/>
    </location>
</feature>
<evidence type="ECO:0000256" key="2">
    <source>
        <dbReference type="SAM" id="Phobius"/>
    </source>
</evidence>
<organism evidence="3 4">
    <name type="scientific">Rhynchospora breviuscula</name>
    <dbReference type="NCBI Taxonomy" id="2022672"/>
    <lineage>
        <taxon>Eukaryota</taxon>
        <taxon>Viridiplantae</taxon>
        <taxon>Streptophyta</taxon>
        <taxon>Embryophyta</taxon>
        <taxon>Tracheophyta</taxon>
        <taxon>Spermatophyta</taxon>
        <taxon>Magnoliopsida</taxon>
        <taxon>Liliopsida</taxon>
        <taxon>Poales</taxon>
        <taxon>Cyperaceae</taxon>
        <taxon>Cyperoideae</taxon>
        <taxon>Rhynchosporeae</taxon>
        <taxon>Rhynchospora</taxon>
    </lineage>
</organism>
<sequence>MSAVHSYKGLTILPITKYMKPKYNCTSSYLVNCNSFFNAELNNFCGICQGQHTIKFPRERGSTVKSLVDDSTSEPSSSNTTNSSGTRLFNTLKSLQNNLEFRIKQLRKGLSLKILFFLIGFYCATAFATVIGQTGDWDILSAGLAVVVVEGIGALMYRASIPVFKKIKGLISIFNYWKAGLSMGLFLDAFKYDIGSILEPCGTPFDFHFDIFPGLW</sequence>
<dbReference type="OrthoDB" id="776537at2759"/>
<reference evidence="3" key="1">
    <citation type="journal article" date="2022" name="Cell">
        <title>Repeat-based holocentromeres influence genome architecture and karyotype evolution.</title>
        <authorList>
            <person name="Hofstatter P.G."/>
            <person name="Thangavel G."/>
            <person name="Lux T."/>
            <person name="Neumann P."/>
            <person name="Vondrak T."/>
            <person name="Novak P."/>
            <person name="Zhang M."/>
            <person name="Costa L."/>
            <person name="Castellani M."/>
            <person name="Scott A."/>
            <person name="Toegelov H."/>
            <person name="Fuchs J."/>
            <person name="Mata-Sucre Y."/>
            <person name="Dias Y."/>
            <person name="Vanzela A.L.L."/>
            <person name="Huettel B."/>
            <person name="Almeida C.C.S."/>
            <person name="Simkova H."/>
            <person name="Souza G."/>
            <person name="Pedrosa-Harand A."/>
            <person name="Macas J."/>
            <person name="Mayer K.F.X."/>
            <person name="Houben A."/>
            <person name="Marques A."/>
        </authorList>
    </citation>
    <scope>NUCLEOTIDE SEQUENCE</scope>
    <source>
        <strain evidence="3">RhyBre1mFocal</strain>
    </source>
</reference>
<feature type="transmembrane region" description="Helical" evidence="2">
    <location>
        <begin position="137"/>
        <end position="157"/>
    </location>
</feature>
<dbReference type="Pfam" id="PF04483">
    <property type="entry name" value="DUF565"/>
    <property type="match status" value="1"/>
</dbReference>
<evidence type="ECO:0000313" key="3">
    <source>
        <dbReference type="EMBL" id="KAJ1694899.1"/>
    </source>
</evidence>
<dbReference type="PANTHER" id="PTHR33787:SF3">
    <property type="entry name" value="YCF20-LIKE PROTEIN"/>
    <property type="match status" value="1"/>
</dbReference>
<keyword evidence="4" id="KW-1185">Reference proteome</keyword>
<proteinExistence type="inferred from homology"/>
<keyword evidence="2" id="KW-0812">Transmembrane</keyword>
<dbReference type="Proteomes" id="UP001151287">
    <property type="component" value="Unassembled WGS sequence"/>
</dbReference>
<dbReference type="InterPro" id="IPR007572">
    <property type="entry name" value="Uncharacterised_Ycf20"/>
</dbReference>
<keyword evidence="2" id="KW-0472">Membrane</keyword>
<comment type="caution">
    <text evidence="3">The sequence shown here is derived from an EMBL/GenBank/DDBJ whole genome shotgun (WGS) entry which is preliminary data.</text>
</comment>
<gene>
    <name evidence="3" type="ORF">LUZ63_011597</name>
</gene>
<dbReference type="EMBL" id="JAMQYH010000003">
    <property type="protein sequence ID" value="KAJ1694899.1"/>
    <property type="molecule type" value="Genomic_DNA"/>
</dbReference>
<accession>A0A9Q0CJ14</accession>
<name>A0A9Q0CJ14_9POAL</name>
<comment type="similarity">
    <text evidence="1">Belongs to the ycf20 family.</text>
</comment>
<evidence type="ECO:0008006" key="5">
    <source>
        <dbReference type="Google" id="ProtNLM"/>
    </source>
</evidence>
<dbReference type="AlphaFoldDB" id="A0A9Q0CJ14"/>